<keyword evidence="1" id="KW-0723">Serine/threonine-protein kinase</keyword>
<comment type="caution">
    <text evidence="5">The sequence shown here is derived from an EMBL/GenBank/DDBJ whole genome shotgun (WGS) entry which is preliminary data.</text>
</comment>
<dbReference type="InterPro" id="IPR050117">
    <property type="entry name" value="MAPK"/>
</dbReference>
<evidence type="ECO:0000256" key="3">
    <source>
        <dbReference type="ARBA" id="ARBA00022840"/>
    </source>
</evidence>
<dbReference type="VEuPathDB" id="FungiDB:M747DRAFT_243365"/>
<gene>
    <name evidence="5" type="ORF">ABL_02579</name>
</gene>
<dbReference type="Pfam" id="PF00391">
    <property type="entry name" value="PEP-utilizers"/>
    <property type="match status" value="1"/>
</dbReference>
<dbReference type="Pfam" id="PF00069">
    <property type="entry name" value="Pkinase"/>
    <property type="match status" value="1"/>
</dbReference>
<dbReference type="InterPro" id="IPR008271">
    <property type="entry name" value="Ser/Thr_kinase_AS"/>
</dbReference>
<accession>A0A100IBN3</accession>
<dbReference type="PANTHER" id="PTHR24055">
    <property type="entry name" value="MITOGEN-ACTIVATED PROTEIN KINASE"/>
    <property type="match status" value="1"/>
</dbReference>
<proteinExistence type="predicted"/>
<dbReference type="AlphaFoldDB" id="A0A100IBN3"/>
<dbReference type="SUPFAM" id="SSF51621">
    <property type="entry name" value="Phosphoenolpyruvate/pyruvate domain"/>
    <property type="match status" value="1"/>
</dbReference>
<feature type="domain" description="Protein kinase" evidence="4">
    <location>
        <begin position="23"/>
        <end position="438"/>
    </location>
</feature>
<dbReference type="InterPro" id="IPR000719">
    <property type="entry name" value="Prot_kinase_dom"/>
</dbReference>
<reference evidence="6" key="1">
    <citation type="journal article" date="2016" name="Genome Announc.">
        <title>Draft genome sequence of Aspergillus niger strain An76.</title>
        <authorList>
            <person name="Gong W."/>
            <person name="Cheng Z."/>
            <person name="Zhang H."/>
            <person name="Liu L."/>
            <person name="Gao P."/>
            <person name="Wang L."/>
        </authorList>
    </citation>
    <scope>NUCLEOTIDE SEQUENCE [LARGE SCALE GENOMIC DNA]</scope>
    <source>
        <strain evidence="6">An76</strain>
    </source>
</reference>
<dbReference type="EMBL" id="BCMY01000003">
    <property type="protein sequence ID" value="GAQ38289.1"/>
    <property type="molecule type" value="Genomic_DNA"/>
</dbReference>
<dbReference type="GO" id="GO:0004674">
    <property type="term" value="F:protein serine/threonine kinase activity"/>
    <property type="evidence" value="ECO:0007669"/>
    <property type="project" value="UniProtKB-KW"/>
</dbReference>
<dbReference type="Gene3D" id="1.10.510.10">
    <property type="entry name" value="Transferase(Phosphotransferase) domain 1"/>
    <property type="match status" value="2"/>
</dbReference>
<dbReference type="VEuPathDB" id="FungiDB:ASPNIDRAFT2_1162633"/>
<dbReference type="PROSITE" id="PS00108">
    <property type="entry name" value="PROTEIN_KINASE_ST"/>
    <property type="match status" value="1"/>
</dbReference>
<dbReference type="InterPro" id="IPR008279">
    <property type="entry name" value="PEP-util_enz_mobile_dom"/>
</dbReference>
<dbReference type="PROSITE" id="PS50011">
    <property type="entry name" value="PROTEIN_KINASE_DOM"/>
    <property type="match status" value="1"/>
</dbReference>
<keyword evidence="5" id="KW-0418">Kinase</keyword>
<dbReference type="SUPFAM" id="SSF56112">
    <property type="entry name" value="Protein kinase-like (PK-like)"/>
    <property type="match status" value="2"/>
</dbReference>
<evidence type="ECO:0000256" key="1">
    <source>
        <dbReference type="ARBA" id="ARBA00022527"/>
    </source>
</evidence>
<dbReference type="VEuPathDB" id="FungiDB:An04g08230"/>
<dbReference type="Proteomes" id="UP000068243">
    <property type="component" value="Unassembled WGS sequence"/>
</dbReference>
<dbReference type="GO" id="GO:0005524">
    <property type="term" value="F:ATP binding"/>
    <property type="evidence" value="ECO:0007669"/>
    <property type="project" value="UniProtKB-KW"/>
</dbReference>
<name>A0A100IBN3_ASPNG</name>
<evidence type="ECO:0000313" key="5">
    <source>
        <dbReference type="EMBL" id="GAQ38289.1"/>
    </source>
</evidence>
<evidence type="ECO:0000259" key="4">
    <source>
        <dbReference type="PROSITE" id="PS50011"/>
    </source>
</evidence>
<protein>
    <submittedName>
        <fullName evidence="5">Calcium/calmodulin dependent protein kinase, putative</fullName>
    </submittedName>
</protein>
<dbReference type="Gene3D" id="3.50.30.10">
    <property type="entry name" value="Phosphohistidine domain"/>
    <property type="match status" value="1"/>
</dbReference>
<keyword evidence="5" id="KW-0808">Transferase</keyword>
<evidence type="ECO:0000256" key="2">
    <source>
        <dbReference type="ARBA" id="ARBA00022741"/>
    </source>
</evidence>
<dbReference type="SMART" id="SM00220">
    <property type="entry name" value="S_TKc"/>
    <property type="match status" value="1"/>
</dbReference>
<dbReference type="VEuPathDB" id="FungiDB:M747DRAFT_242449"/>
<dbReference type="InterPro" id="IPR015813">
    <property type="entry name" value="Pyrv/PenolPyrv_kinase-like_dom"/>
</dbReference>
<dbReference type="VEuPathDB" id="FungiDB:An01g09770"/>
<keyword evidence="3" id="KW-0067">ATP-binding</keyword>
<organism evidence="5 6">
    <name type="scientific">Aspergillus niger</name>
    <dbReference type="NCBI Taxonomy" id="5061"/>
    <lineage>
        <taxon>Eukaryota</taxon>
        <taxon>Fungi</taxon>
        <taxon>Dikarya</taxon>
        <taxon>Ascomycota</taxon>
        <taxon>Pezizomycotina</taxon>
        <taxon>Eurotiomycetes</taxon>
        <taxon>Eurotiomycetidae</taxon>
        <taxon>Eurotiales</taxon>
        <taxon>Aspergillaceae</taxon>
        <taxon>Aspergillus</taxon>
        <taxon>Aspergillus subgen. Circumdati</taxon>
    </lineage>
</organism>
<dbReference type="InterPro" id="IPR011009">
    <property type="entry name" value="Kinase-like_dom_sf"/>
</dbReference>
<dbReference type="SUPFAM" id="SSF52009">
    <property type="entry name" value="Phosphohistidine domain"/>
    <property type="match status" value="1"/>
</dbReference>
<keyword evidence="2" id="KW-0547">Nucleotide-binding</keyword>
<evidence type="ECO:0000313" key="6">
    <source>
        <dbReference type="Proteomes" id="UP000068243"/>
    </source>
</evidence>
<sequence>MKRPAAIITDHGGRTSHAAIVSYEIGVPVIVGTYNATYVLYSVGEVEEVLRVSADNGLQVHLKFETPSNVVLAEQFLTHFDAFSIELFNEQDKAVMTLIAQVLRIARRVGFQRVFVYKYMTDDFLSLVKRGISTRARKQILKSCLLGIAELHEQQVVHLDIKPDNFMVDCCDREEETVFKKVLLTDLENAAYLPKGRCIKGMLAGNDNWRSPEAHFRGELNKPTDVFAFGIVCLYAVLGRVIFGIDDDFRFHESQGALPAMIRLQRQVSYFGHKEGINGLLKHIGDHEVICQVLRMLWDEISEDYIPISHFPSWNYSADIWNLGALLVELAHGSGPFDGPDSNHSTFTEEAHLARIISVLGPPPVDVLHEAKYASRYFDTEGNFKHPGLIPESGGLEKTLHDVEGDDKQAFINVISRMLRWKGDERDTVQGLLSDPWFRGL</sequence>
<dbReference type="InterPro" id="IPR036637">
    <property type="entry name" value="Phosphohistidine_dom_sf"/>
</dbReference>
<dbReference type="OrthoDB" id="4062651at2759"/>